<protein>
    <submittedName>
        <fullName evidence="6">TetR family transcriptional regulator</fullName>
    </submittedName>
</protein>
<dbReference type="Gene3D" id="1.10.357.10">
    <property type="entry name" value="Tetracycline Repressor, domain 2"/>
    <property type="match status" value="1"/>
</dbReference>
<keyword evidence="1" id="KW-0805">Transcription regulation</keyword>
<dbReference type="GO" id="GO:0000976">
    <property type="term" value="F:transcription cis-regulatory region binding"/>
    <property type="evidence" value="ECO:0007669"/>
    <property type="project" value="TreeGrafter"/>
</dbReference>
<sequence length="190" mass="21173">MTVEPLGRRERKKAATRQALADAALRLFLEHGYDQVGIRDIAEAADVSTTTLFKHFSGKEALVFDLDEGQEEDLVAAVRDRPEGRTILRSLRELAHRYQELDPSDAEGARFRELIDGTRALREYAERMWLRHRTALARAIAEDTGAPEGDPASEALAAFALQAIRVGDSPEGVDIAFDILERGWDATRSQ</sequence>
<evidence type="ECO:0000256" key="3">
    <source>
        <dbReference type="ARBA" id="ARBA00023163"/>
    </source>
</evidence>
<evidence type="ECO:0000256" key="4">
    <source>
        <dbReference type="PROSITE-ProRule" id="PRU00335"/>
    </source>
</evidence>
<dbReference type="KEGG" id="stac:ABII15_23550"/>
<evidence type="ECO:0000259" key="5">
    <source>
        <dbReference type="PROSITE" id="PS50977"/>
    </source>
</evidence>
<proteinExistence type="predicted"/>
<name>A0AAU8IWT1_9ACTN</name>
<evidence type="ECO:0000313" key="6">
    <source>
        <dbReference type="EMBL" id="XCJ72754.1"/>
    </source>
</evidence>
<dbReference type="EMBL" id="CP159534">
    <property type="protein sequence ID" value="XCJ72754.1"/>
    <property type="molecule type" value="Genomic_DNA"/>
</dbReference>
<feature type="domain" description="HTH tetR-type" evidence="5">
    <location>
        <begin position="14"/>
        <end position="74"/>
    </location>
</feature>
<gene>
    <name evidence="6" type="ORF">ABII15_23550</name>
</gene>
<dbReference type="Gene3D" id="1.10.10.60">
    <property type="entry name" value="Homeodomain-like"/>
    <property type="match status" value="1"/>
</dbReference>
<dbReference type="PRINTS" id="PR00455">
    <property type="entry name" value="HTHTETR"/>
</dbReference>
<evidence type="ECO:0000256" key="2">
    <source>
        <dbReference type="ARBA" id="ARBA00023125"/>
    </source>
</evidence>
<dbReference type="PANTHER" id="PTHR30055">
    <property type="entry name" value="HTH-TYPE TRANSCRIPTIONAL REGULATOR RUTR"/>
    <property type="match status" value="1"/>
</dbReference>
<evidence type="ECO:0000256" key="1">
    <source>
        <dbReference type="ARBA" id="ARBA00023015"/>
    </source>
</evidence>
<dbReference type="AlphaFoldDB" id="A0AAU8IWT1"/>
<reference evidence="6" key="1">
    <citation type="submission" date="2024-06" db="EMBL/GenBank/DDBJ databases">
        <title>Streptomyces sp. strain HUAS MG91 genome sequences.</title>
        <authorList>
            <person name="Mo P."/>
        </authorList>
    </citation>
    <scope>NUCLEOTIDE SEQUENCE</scope>
    <source>
        <strain evidence="6">HUAS MG91</strain>
    </source>
</reference>
<keyword evidence="3" id="KW-0804">Transcription</keyword>
<feature type="DNA-binding region" description="H-T-H motif" evidence="4">
    <location>
        <begin position="37"/>
        <end position="56"/>
    </location>
</feature>
<accession>A0AAU8IWT1</accession>
<dbReference type="PROSITE" id="PS50977">
    <property type="entry name" value="HTH_TETR_2"/>
    <property type="match status" value="1"/>
</dbReference>
<dbReference type="InterPro" id="IPR009057">
    <property type="entry name" value="Homeodomain-like_sf"/>
</dbReference>
<organism evidence="6">
    <name type="scientific">Streptomyces tabacisoli</name>
    <dbReference type="NCBI Taxonomy" id="3156398"/>
    <lineage>
        <taxon>Bacteria</taxon>
        <taxon>Bacillati</taxon>
        <taxon>Actinomycetota</taxon>
        <taxon>Actinomycetes</taxon>
        <taxon>Kitasatosporales</taxon>
        <taxon>Streptomycetaceae</taxon>
        <taxon>Streptomyces</taxon>
    </lineage>
</organism>
<keyword evidence="2 4" id="KW-0238">DNA-binding</keyword>
<dbReference type="SUPFAM" id="SSF46689">
    <property type="entry name" value="Homeodomain-like"/>
    <property type="match status" value="1"/>
</dbReference>
<dbReference type="PANTHER" id="PTHR30055:SF234">
    <property type="entry name" value="HTH-TYPE TRANSCRIPTIONAL REGULATOR BETI"/>
    <property type="match status" value="1"/>
</dbReference>
<dbReference type="RefSeq" id="WP_353944274.1">
    <property type="nucleotide sequence ID" value="NZ_CP159534.1"/>
</dbReference>
<dbReference type="Pfam" id="PF00440">
    <property type="entry name" value="TetR_N"/>
    <property type="match status" value="1"/>
</dbReference>
<dbReference type="InterPro" id="IPR001647">
    <property type="entry name" value="HTH_TetR"/>
</dbReference>
<dbReference type="InterPro" id="IPR050109">
    <property type="entry name" value="HTH-type_TetR-like_transc_reg"/>
</dbReference>
<dbReference type="GO" id="GO:0003700">
    <property type="term" value="F:DNA-binding transcription factor activity"/>
    <property type="evidence" value="ECO:0007669"/>
    <property type="project" value="TreeGrafter"/>
</dbReference>